<organism evidence="1">
    <name type="scientific">Picea glauca</name>
    <name type="common">White spruce</name>
    <name type="synonym">Pinus glauca</name>
    <dbReference type="NCBI Taxonomy" id="3330"/>
    <lineage>
        <taxon>Eukaryota</taxon>
        <taxon>Viridiplantae</taxon>
        <taxon>Streptophyta</taxon>
        <taxon>Embryophyta</taxon>
        <taxon>Tracheophyta</taxon>
        <taxon>Spermatophyta</taxon>
        <taxon>Pinopsida</taxon>
        <taxon>Pinidae</taxon>
        <taxon>Conifers I</taxon>
        <taxon>Pinales</taxon>
        <taxon>Pinaceae</taxon>
        <taxon>Picea</taxon>
    </lineage>
</organism>
<protein>
    <submittedName>
        <fullName evidence="1">Uncharacterized protein</fullName>
    </submittedName>
</protein>
<sequence length="71" mass="8068">MDFFQSLIIYVITLSSLSFVKRAILPLPLVEHSVPRPLDSGEPFFLSLWSSTPYLALLHCFGRDELNALLM</sequence>
<gene>
    <name evidence="1" type="ORF">ABT39_MTgene2166</name>
</gene>
<comment type="caution">
    <text evidence="1">The sequence shown here is derived from an EMBL/GenBank/DDBJ whole genome shotgun (WGS) entry which is preliminary data.</text>
</comment>
<evidence type="ECO:0000313" key="1">
    <source>
        <dbReference type="EMBL" id="KUM46063.1"/>
    </source>
</evidence>
<name>A0A101LVS5_PICGL</name>
<geneLocation type="mitochondrion" evidence="1"/>
<proteinExistence type="predicted"/>
<accession>A0A101LVS5</accession>
<dbReference type="EMBL" id="LKAM01000014">
    <property type="protein sequence ID" value="KUM46063.1"/>
    <property type="molecule type" value="Genomic_DNA"/>
</dbReference>
<dbReference type="AlphaFoldDB" id="A0A101LVS5"/>
<keyword evidence="1" id="KW-0496">Mitochondrion</keyword>
<reference evidence="1" key="1">
    <citation type="journal article" date="2015" name="Genome Biol. Evol.">
        <title>Organellar Genomes of White Spruce (Picea glauca): Assembly and Annotation.</title>
        <authorList>
            <person name="Jackman S.D."/>
            <person name="Warren R.L."/>
            <person name="Gibb E.A."/>
            <person name="Vandervalk B.P."/>
            <person name="Mohamadi H."/>
            <person name="Chu J."/>
            <person name="Raymond A."/>
            <person name="Pleasance S."/>
            <person name="Coope R."/>
            <person name="Wildung M.R."/>
            <person name="Ritland C.E."/>
            <person name="Bousquet J."/>
            <person name="Jones S.J."/>
            <person name="Bohlmann J."/>
            <person name="Birol I."/>
        </authorList>
    </citation>
    <scope>NUCLEOTIDE SEQUENCE [LARGE SCALE GENOMIC DNA]</scope>
    <source>
        <tissue evidence="1">Flushing bud</tissue>
    </source>
</reference>